<evidence type="ECO:0000259" key="3">
    <source>
        <dbReference type="Pfam" id="PF00326"/>
    </source>
</evidence>
<dbReference type="InterPro" id="IPR002470">
    <property type="entry name" value="Peptidase_S9A"/>
</dbReference>
<reference evidence="5" key="1">
    <citation type="journal article" date="2019" name="Int. J. Syst. Evol. Microbiol.">
        <title>The Global Catalogue of Microorganisms (GCM) 10K type strain sequencing project: providing services to taxonomists for standard genome sequencing and annotation.</title>
        <authorList>
            <consortium name="The Broad Institute Genomics Platform"/>
            <consortium name="The Broad Institute Genome Sequencing Center for Infectious Disease"/>
            <person name="Wu L."/>
            <person name="Ma J."/>
        </authorList>
    </citation>
    <scope>NUCLEOTIDE SEQUENCE [LARGE SCALE GENOMIC DNA]</scope>
    <source>
        <strain evidence="5">KCTC 62164</strain>
    </source>
</reference>
<dbReference type="SUPFAM" id="SSF53474">
    <property type="entry name" value="alpha/beta-Hydrolases"/>
    <property type="match status" value="1"/>
</dbReference>
<evidence type="ECO:0000313" key="4">
    <source>
        <dbReference type="EMBL" id="MFC3052641.1"/>
    </source>
</evidence>
<dbReference type="PANTHER" id="PTHR42776">
    <property type="entry name" value="SERINE PEPTIDASE S9 FAMILY MEMBER"/>
    <property type="match status" value="1"/>
</dbReference>
<evidence type="ECO:0000313" key="5">
    <source>
        <dbReference type="Proteomes" id="UP001595444"/>
    </source>
</evidence>
<dbReference type="SUPFAM" id="SSF82171">
    <property type="entry name" value="DPP6 N-terminal domain-like"/>
    <property type="match status" value="1"/>
</dbReference>
<dbReference type="EC" id="3.4.-.-" evidence="4"/>
<gene>
    <name evidence="4" type="ORF">ACFOKA_12070</name>
</gene>
<name>A0ABV7D6B0_9PROT</name>
<dbReference type="Pfam" id="PF00326">
    <property type="entry name" value="Peptidase_S9"/>
    <property type="match status" value="1"/>
</dbReference>
<dbReference type="Gene3D" id="3.40.50.1820">
    <property type="entry name" value="alpha/beta hydrolase"/>
    <property type="match status" value="1"/>
</dbReference>
<keyword evidence="5" id="KW-1185">Reference proteome</keyword>
<feature type="signal peptide" evidence="2">
    <location>
        <begin position="1"/>
        <end position="22"/>
    </location>
</feature>
<dbReference type="PRINTS" id="PR00862">
    <property type="entry name" value="PROLIGOPTASE"/>
</dbReference>
<dbReference type="Proteomes" id="UP001595444">
    <property type="component" value="Unassembled WGS sequence"/>
</dbReference>
<keyword evidence="1 4" id="KW-0378">Hydrolase</keyword>
<comment type="caution">
    <text evidence="4">The sequence shown here is derived from an EMBL/GenBank/DDBJ whole genome shotgun (WGS) entry which is preliminary data.</text>
</comment>
<dbReference type="PANTHER" id="PTHR42776:SF27">
    <property type="entry name" value="DIPEPTIDYL PEPTIDASE FAMILY MEMBER 6"/>
    <property type="match status" value="1"/>
</dbReference>
<dbReference type="RefSeq" id="WP_194213705.1">
    <property type="nucleotide sequence ID" value="NZ_CP061205.1"/>
</dbReference>
<keyword evidence="2" id="KW-0732">Signal</keyword>
<organism evidence="4 5">
    <name type="scientific">Kordiimonas pumila</name>
    <dbReference type="NCBI Taxonomy" id="2161677"/>
    <lineage>
        <taxon>Bacteria</taxon>
        <taxon>Pseudomonadati</taxon>
        <taxon>Pseudomonadota</taxon>
        <taxon>Alphaproteobacteria</taxon>
        <taxon>Kordiimonadales</taxon>
        <taxon>Kordiimonadaceae</taxon>
        <taxon>Kordiimonas</taxon>
    </lineage>
</organism>
<evidence type="ECO:0000256" key="1">
    <source>
        <dbReference type="ARBA" id="ARBA00022801"/>
    </source>
</evidence>
<feature type="domain" description="Peptidase S9 prolyl oligopeptidase catalytic" evidence="3">
    <location>
        <begin position="447"/>
        <end position="648"/>
    </location>
</feature>
<dbReference type="InterPro" id="IPR001375">
    <property type="entry name" value="Peptidase_S9_cat"/>
</dbReference>
<dbReference type="EMBL" id="JBHRSL010000010">
    <property type="protein sequence ID" value="MFC3052641.1"/>
    <property type="molecule type" value="Genomic_DNA"/>
</dbReference>
<proteinExistence type="predicted"/>
<accession>A0ABV7D6B0</accession>
<dbReference type="InterPro" id="IPR029058">
    <property type="entry name" value="AB_hydrolase_fold"/>
</dbReference>
<feature type="chain" id="PRO_5047341771" evidence="2">
    <location>
        <begin position="23"/>
        <end position="649"/>
    </location>
</feature>
<dbReference type="GO" id="GO:0016787">
    <property type="term" value="F:hydrolase activity"/>
    <property type="evidence" value="ECO:0007669"/>
    <property type="project" value="UniProtKB-KW"/>
</dbReference>
<sequence>MYNPFKIAIALCLLAVSVTAYGQEKVPLDAFASNPTFSGAKLSPSGEKIGFLTEKDNQTVMIALDTTSGESVLIPKFGDAELFDFFWANDEVLLLQYLLSHNQRYFGESVRETRSISYDLTNGKFEWLGAPQKEMGSNEHIMWGETVLHLLPDEPEQILMQFDEHNLGKPSVFKVNVRTGKRNRVKPGRRGIYSWFADFDGNIRYGYGSRNSTGSWVDSDEVAVIVEKNGSLTDITEMDWFKAHDDWFEYHAIEGFTENPDIIYISAPNKYDSNSIYTFNFRTGEIVDTVFEREDIGPGGFLRHPDTGNIIGVYYTADVTEYLYFDEEYAKLQRSLSAALKSQNVRISGKARHKELYLIYASTPTNPGDYYLYNRDTGQLQYIAPTHDGIYPEDMAPVKRINYKARDGQKIPAYLTLPQGRDKNLPTIILPHGGPYARDTMNWDYWAQFYANRGYAVIQPNFRGSTGYGKSFYEAGRKQWGGLMQDDVTDATYWMIENGYSDPDRICILGGSYGGYASLFAPIKEPDLYKCAVSINGVADIPMMRREDIRDFSKDNWIQDVGLEGHEPEFVSPYHRANEVNIPILLIAAVNDGRVPYDQSTRMHKKLKSLGKDSTYIEMADGDHWLMTKAAKTTMLTETEKFLEKHIGH</sequence>
<evidence type="ECO:0000256" key="2">
    <source>
        <dbReference type="SAM" id="SignalP"/>
    </source>
</evidence>
<protein>
    <submittedName>
        <fullName evidence="4">Alpha/beta hydrolase family protein</fullName>
        <ecNumber evidence="4">3.4.-.-</ecNumber>
    </submittedName>
</protein>